<organism evidence="9 10">
    <name type="scientific">Maridesulfovibrio salexigens (strain ATCC 14822 / DSM 2638 / NCIMB 8403 / VKM B-1763)</name>
    <name type="common">Desulfovibrio salexigens</name>
    <dbReference type="NCBI Taxonomy" id="526222"/>
    <lineage>
        <taxon>Bacteria</taxon>
        <taxon>Pseudomonadati</taxon>
        <taxon>Thermodesulfobacteriota</taxon>
        <taxon>Desulfovibrionia</taxon>
        <taxon>Desulfovibrionales</taxon>
        <taxon>Desulfovibrionaceae</taxon>
        <taxon>Maridesulfovibrio</taxon>
    </lineage>
</organism>
<gene>
    <name evidence="9" type="ordered locus">Desal_0604</name>
</gene>
<evidence type="ECO:0000256" key="4">
    <source>
        <dbReference type="PROSITE-ProRule" id="PRU00284"/>
    </source>
</evidence>
<dbReference type="SUPFAM" id="SSF58104">
    <property type="entry name" value="Methyl-accepting chemotaxis protein (MCP) signaling domain"/>
    <property type="match status" value="1"/>
</dbReference>
<feature type="transmembrane region" description="Helical" evidence="5">
    <location>
        <begin position="189"/>
        <end position="208"/>
    </location>
</feature>
<dbReference type="InterPro" id="IPR004089">
    <property type="entry name" value="MCPsignal_dom"/>
</dbReference>
<dbReference type="PROSITE" id="PS50113">
    <property type="entry name" value="PAC"/>
    <property type="match status" value="1"/>
</dbReference>
<dbReference type="Gene3D" id="1.10.287.950">
    <property type="entry name" value="Methyl-accepting chemotaxis protein"/>
    <property type="match status" value="1"/>
</dbReference>
<dbReference type="RefSeq" id="WP_015850489.1">
    <property type="nucleotide sequence ID" value="NC_012881.1"/>
</dbReference>
<dbReference type="SMART" id="SM00283">
    <property type="entry name" value="MA"/>
    <property type="match status" value="1"/>
</dbReference>
<dbReference type="InterPro" id="IPR000700">
    <property type="entry name" value="PAS-assoc_C"/>
</dbReference>
<dbReference type="PROSITE" id="PS50885">
    <property type="entry name" value="HAMP"/>
    <property type="match status" value="1"/>
</dbReference>
<proteinExistence type="inferred from homology"/>
<protein>
    <submittedName>
        <fullName evidence="9">Methyl-accepting chemotaxis sensory transducer with Pas/Pac sensor</fullName>
    </submittedName>
</protein>
<evidence type="ECO:0000259" key="8">
    <source>
        <dbReference type="PROSITE" id="PS50885"/>
    </source>
</evidence>
<dbReference type="PROSITE" id="PS50111">
    <property type="entry name" value="CHEMOTAXIS_TRANSDUC_2"/>
    <property type="match status" value="1"/>
</dbReference>
<dbReference type="InterPro" id="IPR035965">
    <property type="entry name" value="PAS-like_dom_sf"/>
</dbReference>
<evidence type="ECO:0000256" key="1">
    <source>
        <dbReference type="ARBA" id="ARBA00004370"/>
    </source>
</evidence>
<evidence type="ECO:0000259" key="7">
    <source>
        <dbReference type="PROSITE" id="PS50113"/>
    </source>
</evidence>
<dbReference type="SUPFAM" id="SSF55785">
    <property type="entry name" value="PYP-like sensor domain (PAS domain)"/>
    <property type="match status" value="1"/>
</dbReference>
<dbReference type="AlphaFoldDB" id="C6BXW2"/>
<sequence>MKFIKTSLGNKVMVLTSLLTATAFIVLFLANSFWQRTTMMEEIERNAYKTADMLQLAIREPMAKGDNRGTTEKFATVSKKYSDVAIYLTNFKGNVTYSTNTGDIRSDIKNVIRDKDINTLVGQSLKKNLKSGLLSEIGGKEVFVEVETIQNEKACYHCHGRKQPVLGTLVMVQDVSPQFATFHESQFKGAALSFGGFVSLLAALLFFMRRSIVKRIQIISGATSDFAKGNLDAQFAVNSSDELGSLGDHLGEMARQIKDQLVYNRGVLNGITVPMIVTDGDSKIDFVNAPMRDILNKPEDVLIGMDVGDFFRVEGKSLTQEAISSSDCPEGLLRFNREDGVEFPLRYQVCPLLNAEEETVGAIAVMVDLTEEEASRKHIEQQQESLLEVANEVTEVSKALLSYTTELSQQMNELTAGVDTTAMQTGQVATAMEEMNATVLEVAQNTGETAEASDRANSVARDGGKVVSNTVSEIHIVTETTDKLSDMLADLSERAINIGEVMSVINDIADQTNLLALNAAIEAARAGEAGRGFAVVADEVRKLAEKTMGATNEVESAITLIQQSTDKVVSEMSGVRGRVENTVQMAEGAGGVLSQIVSESETIADMVRAIATAAEQQTATSDEINNSVTEINGLSQALSDGIQNANSNIQEVAEMAQKLSQLVERFK</sequence>
<dbReference type="PANTHER" id="PTHR32089:SF112">
    <property type="entry name" value="LYSOZYME-LIKE PROTEIN-RELATED"/>
    <property type="match status" value="1"/>
</dbReference>
<dbReference type="PANTHER" id="PTHR32089">
    <property type="entry name" value="METHYL-ACCEPTING CHEMOTAXIS PROTEIN MCPB"/>
    <property type="match status" value="1"/>
</dbReference>
<comment type="subcellular location">
    <subcellularLocation>
        <location evidence="1">Membrane</location>
    </subcellularLocation>
</comment>
<dbReference type="Proteomes" id="UP000002601">
    <property type="component" value="Chromosome"/>
</dbReference>
<dbReference type="CDD" id="cd11386">
    <property type="entry name" value="MCP_signal"/>
    <property type="match status" value="1"/>
</dbReference>
<evidence type="ECO:0000259" key="6">
    <source>
        <dbReference type="PROSITE" id="PS50111"/>
    </source>
</evidence>
<evidence type="ECO:0000256" key="5">
    <source>
        <dbReference type="SAM" id="Phobius"/>
    </source>
</evidence>
<reference evidence="9 10" key="1">
    <citation type="submission" date="2009-06" db="EMBL/GenBank/DDBJ databases">
        <title>Complete sequence of Desulfovibrio salexigens DSM 2638.</title>
        <authorList>
            <consortium name="US DOE Joint Genome Institute"/>
            <person name="Lucas S."/>
            <person name="Copeland A."/>
            <person name="Lapidus A."/>
            <person name="Glavina del Rio T."/>
            <person name="Tice H."/>
            <person name="Bruce D."/>
            <person name="Goodwin L."/>
            <person name="Pitluck S."/>
            <person name="Munk A.C."/>
            <person name="Brettin T."/>
            <person name="Detter J.C."/>
            <person name="Han C."/>
            <person name="Tapia R."/>
            <person name="Larimer F."/>
            <person name="Land M."/>
            <person name="Hauser L."/>
            <person name="Kyrpides N."/>
            <person name="Anderson I."/>
            <person name="Wall J.D."/>
            <person name="Arkin A.P."/>
            <person name="Dehal P."/>
            <person name="Chivian D."/>
            <person name="Giles B."/>
            <person name="Hazen T.C."/>
        </authorList>
    </citation>
    <scope>NUCLEOTIDE SEQUENCE [LARGE SCALE GENOMIC DNA]</scope>
    <source>
        <strain evidence="10">ATCC 14822 / DSM 2638 / NCIMB 8403 / VKM B-1763</strain>
    </source>
</reference>
<name>C6BXW2_MARSD</name>
<dbReference type="OrthoDB" id="9816383at2"/>
<keyword evidence="5" id="KW-0472">Membrane</keyword>
<dbReference type="SMART" id="SM00304">
    <property type="entry name" value="HAMP"/>
    <property type="match status" value="2"/>
</dbReference>
<evidence type="ECO:0000313" key="9">
    <source>
        <dbReference type="EMBL" id="ACS78670.1"/>
    </source>
</evidence>
<feature type="domain" description="PAC" evidence="7">
    <location>
        <begin position="329"/>
        <end position="381"/>
    </location>
</feature>
<accession>C6BXW2</accession>
<dbReference type="Gene3D" id="6.10.340.10">
    <property type="match status" value="1"/>
</dbReference>
<feature type="domain" description="HAMP" evidence="8">
    <location>
        <begin position="210"/>
        <end position="262"/>
    </location>
</feature>
<evidence type="ECO:0000256" key="2">
    <source>
        <dbReference type="ARBA" id="ARBA00023224"/>
    </source>
</evidence>
<evidence type="ECO:0000256" key="3">
    <source>
        <dbReference type="ARBA" id="ARBA00029447"/>
    </source>
</evidence>
<dbReference type="HOGENOM" id="CLU_000445_107_27_7"/>
<dbReference type="GO" id="GO:0007165">
    <property type="term" value="P:signal transduction"/>
    <property type="evidence" value="ECO:0007669"/>
    <property type="project" value="UniProtKB-KW"/>
</dbReference>
<dbReference type="InterPro" id="IPR000014">
    <property type="entry name" value="PAS"/>
</dbReference>
<dbReference type="KEGG" id="dsa:Desal_0604"/>
<feature type="domain" description="Methyl-accepting transducer" evidence="6">
    <location>
        <begin position="396"/>
        <end position="632"/>
    </location>
</feature>
<dbReference type="FunFam" id="1.10.287.950:FF:000001">
    <property type="entry name" value="Methyl-accepting chemotaxis sensory transducer"/>
    <property type="match status" value="1"/>
</dbReference>
<keyword evidence="10" id="KW-1185">Reference proteome</keyword>
<dbReference type="STRING" id="526222.Desal_0604"/>
<evidence type="ECO:0000313" key="10">
    <source>
        <dbReference type="Proteomes" id="UP000002601"/>
    </source>
</evidence>
<keyword evidence="2 4" id="KW-0807">Transducer</keyword>
<dbReference type="Gene3D" id="3.30.450.20">
    <property type="entry name" value="PAS domain"/>
    <property type="match status" value="1"/>
</dbReference>
<comment type="similarity">
    <text evidence="3">Belongs to the methyl-accepting chemotaxis (MCP) protein family.</text>
</comment>
<dbReference type="CDD" id="cd06225">
    <property type="entry name" value="HAMP"/>
    <property type="match status" value="1"/>
</dbReference>
<keyword evidence="5" id="KW-0812">Transmembrane</keyword>
<keyword evidence="5" id="KW-1133">Transmembrane helix</keyword>
<dbReference type="Pfam" id="PF13426">
    <property type="entry name" value="PAS_9"/>
    <property type="match status" value="1"/>
</dbReference>
<dbReference type="GO" id="GO:0016020">
    <property type="term" value="C:membrane"/>
    <property type="evidence" value="ECO:0007669"/>
    <property type="project" value="UniProtKB-SubCell"/>
</dbReference>
<feature type="transmembrane region" description="Helical" evidence="5">
    <location>
        <begin position="12"/>
        <end position="34"/>
    </location>
</feature>
<dbReference type="InterPro" id="IPR003660">
    <property type="entry name" value="HAMP_dom"/>
</dbReference>
<dbReference type="CDD" id="cd00130">
    <property type="entry name" value="PAS"/>
    <property type="match status" value="1"/>
</dbReference>
<dbReference type="Pfam" id="PF00015">
    <property type="entry name" value="MCPsignal"/>
    <property type="match status" value="1"/>
</dbReference>
<dbReference type="Pfam" id="PF00672">
    <property type="entry name" value="HAMP"/>
    <property type="match status" value="1"/>
</dbReference>
<dbReference type="Gene3D" id="3.30.450.290">
    <property type="match status" value="1"/>
</dbReference>
<dbReference type="GO" id="GO:0006935">
    <property type="term" value="P:chemotaxis"/>
    <property type="evidence" value="ECO:0007669"/>
    <property type="project" value="UniProtKB-ARBA"/>
</dbReference>
<dbReference type="eggNOG" id="COG0840">
    <property type="taxonomic scope" value="Bacteria"/>
</dbReference>
<dbReference type="EMBL" id="CP001649">
    <property type="protein sequence ID" value="ACS78670.1"/>
    <property type="molecule type" value="Genomic_DNA"/>
</dbReference>